<keyword evidence="1" id="KW-0378">Hydrolase</keyword>
<accession>A0A7W6A3L6</accession>
<organism evidence="1 2">
    <name type="scientific">Brevundimonas mediterranea</name>
    <dbReference type="NCBI Taxonomy" id="74329"/>
    <lineage>
        <taxon>Bacteria</taxon>
        <taxon>Pseudomonadati</taxon>
        <taxon>Pseudomonadota</taxon>
        <taxon>Alphaproteobacteria</taxon>
        <taxon>Caulobacterales</taxon>
        <taxon>Caulobacteraceae</taxon>
        <taxon>Brevundimonas</taxon>
    </lineage>
</organism>
<dbReference type="RefSeq" id="WP_183195353.1">
    <property type="nucleotide sequence ID" value="NZ_JACIDA010000001.1"/>
</dbReference>
<dbReference type="EMBL" id="JACIDA010000001">
    <property type="protein sequence ID" value="MBB3871102.1"/>
    <property type="molecule type" value="Genomic_DNA"/>
</dbReference>
<gene>
    <name evidence="1" type="ORF">GGR11_000616</name>
</gene>
<name>A0A7W6A3L6_9CAUL</name>
<proteinExistence type="predicted"/>
<reference evidence="1 2" key="1">
    <citation type="submission" date="2020-08" db="EMBL/GenBank/DDBJ databases">
        <title>Genomic Encyclopedia of Type Strains, Phase IV (KMG-IV): sequencing the most valuable type-strain genomes for metagenomic binning, comparative biology and taxonomic classification.</title>
        <authorList>
            <person name="Goeker M."/>
        </authorList>
    </citation>
    <scope>NUCLEOTIDE SEQUENCE [LARGE SCALE GENOMIC DNA]</scope>
    <source>
        <strain evidence="1 2">DSM 14878</strain>
    </source>
</reference>
<dbReference type="Pfam" id="PF05013">
    <property type="entry name" value="FGase"/>
    <property type="match status" value="1"/>
</dbReference>
<sequence length="273" mass="30095">MTRDWLTVHEGSGPLVIGLPHTGTEIPDALMARLRSPWLARKDADWWVDRLYDFAVDLDATLVRTSISRSVIDVNRDPSGVSLYPGMTTTGLCPVETFDGEPLYRAGEAPDAAEIAERRATWFDPYHAQLKAQIDRLRARGPVVLYDAHSIRSVVPRLFAGELPQFNIGDNDGTTCAPELTQAVEAACAISGSSLIVNGRFKGGWTTRHYGRPHAGVHAIQMELADRGYMGDPASLLSPDNWPSPYEPERAEAMRRNLHRVLTACIAFAESQT</sequence>
<dbReference type="EC" id="3.5.3.8" evidence="1"/>
<evidence type="ECO:0000313" key="1">
    <source>
        <dbReference type="EMBL" id="MBB3871102.1"/>
    </source>
</evidence>
<dbReference type="InterPro" id="IPR007709">
    <property type="entry name" value="N-FG_amidohydro"/>
</dbReference>
<dbReference type="GO" id="GO:0050415">
    <property type="term" value="F:formimidoylglutamase activity"/>
    <property type="evidence" value="ECO:0007669"/>
    <property type="project" value="UniProtKB-EC"/>
</dbReference>
<dbReference type="InterPro" id="IPR010247">
    <property type="entry name" value="HutG_amidohyd"/>
</dbReference>
<comment type="caution">
    <text evidence="1">The sequence shown here is derived from an EMBL/GenBank/DDBJ whole genome shotgun (WGS) entry which is preliminary data.</text>
</comment>
<dbReference type="Gene3D" id="3.40.630.40">
    <property type="entry name" value="Zn-dependent exopeptidases"/>
    <property type="match status" value="1"/>
</dbReference>
<dbReference type="SUPFAM" id="SSF53187">
    <property type="entry name" value="Zn-dependent exopeptidases"/>
    <property type="match status" value="1"/>
</dbReference>
<dbReference type="NCBIfam" id="TIGR02017">
    <property type="entry name" value="hutG_amidohyd"/>
    <property type="match status" value="1"/>
</dbReference>
<dbReference type="AlphaFoldDB" id="A0A7W6A3L6"/>
<evidence type="ECO:0000313" key="2">
    <source>
        <dbReference type="Proteomes" id="UP000532936"/>
    </source>
</evidence>
<protein>
    <submittedName>
        <fullName evidence="1">Formiminoglutamase</fullName>
        <ecNumber evidence="1">3.5.3.8</ecNumber>
    </submittedName>
</protein>
<dbReference type="Proteomes" id="UP000532936">
    <property type="component" value="Unassembled WGS sequence"/>
</dbReference>